<accession>A0ABV0S8A3</accession>
<gene>
    <name evidence="1" type="ORF">XENOCAPTIV_015974</name>
</gene>
<proteinExistence type="predicted"/>
<organism evidence="1 2">
    <name type="scientific">Xenoophorus captivus</name>
    <dbReference type="NCBI Taxonomy" id="1517983"/>
    <lineage>
        <taxon>Eukaryota</taxon>
        <taxon>Metazoa</taxon>
        <taxon>Chordata</taxon>
        <taxon>Craniata</taxon>
        <taxon>Vertebrata</taxon>
        <taxon>Euteleostomi</taxon>
        <taxon>Actinopterygii</taxon>
        <taxon>Neopterygii</taxon>
        <taxon>Teleostei</taxon>
        <taxon>Neoteleostei</taxon>
        <taxon>Acanthomorphata</taxon>
        <taxon>Ovalentaria</taxon>
        <taxon>Atherinomorphae</taxon>
        <taxon>Cyprinodontiformes</taxon>
        <taxon>Goodeidae</taxon>
        <taxon>Xenoophorus</taxon>
    </lineage>
</organism>
<keyword evidence="2" id="KW-1185">Reference proteome</keyword>
<dbReference type="EMBL" id="JAHRIN010070533">
    <property type="protein sequence ID" value="MEQ2216425.1"/>
    <property type="molecule type" value="Genomic_DNA"/>
</dbReference>
<name>A0ABV0S8A3_9TELE</name>
<evidence type="ECO:0000313" key="2">
    <source>
        <dbReference type="Proteomes" id="UP001434883"/>
    </source>
</evidence>
<reference evidence="1 2" key="1">
    <citation type="submission" date="2021-06" db="EMBL/GenBank/DDBJ databases">
        <authorList>
            <person name="Palmer J.M."/>
        </authorList>
    </citation>
    <scope>NUCLEOTIDE SEQUENCE [LARGE SCALE GENOMIC DNA]</scope>
    <source>
        <strain evidence="1 2">XC_2019</strain>
        <tissue evidence="1">Muscle</tissue>
    </source>
</reference>
<dbReference type="Proteomes" id="UP001434883">
    <property type="component" value="Unassembled WGS sequence"/>
</dbReference>
<sequence length="122" mass="14117">MHKVLSASPSILKYRGTSCFCRAAECIPNANEDHHIGQWCVVHYDDAPYSGIILQLEEDNIKVKCMHRNGLNKLFWPSPRNDVSWYSDDQIMCLIPGPRAVNKRSVLIEQHFWEFIMGKLDK</sequence>
<comment type="caution">
    <text evidence="1">The sequence shown here is derived from an EMBL/GenBank/DDBJ whole genome shotgun (WGS) entry which is preliminary data.</text>
</comment>
<protein>
    <submittedName>
        <fullName evidence="1">Uncharacterized protein</fullName>
    </submittedName>
</protein>
<evidence type="ECO:0000313" key="1">
    <source>
        <dbReference type="EMBL" id="MEQ2216425.1"/>
    </source>
</evidence>